<feature type="region of interest" description="Disordered" evidence="9">
    <location>
        <begin position="1"/>
        <end position="63"/>
    </location>
</feature>
<comment type="subcellular location">
    <subcellularLocation>
        <location evidence="2">Secreted</location>
        <location evidence="2">Extracellular space</location>
        <location evidence="2">Extracellular matrix</location>
        <location evidence="2">Basement membrane</location>
    </subcellularLocation>
</comment>
<keyword evidence="5" id="KW-0677">Repeat</keyword>
<organism evidence="11 12">
    <name type="scientific">Anser cygnoides</name>
    <name type="common">Swan goose</name>
    <dbReference type="NCBI Taxonomy" id="8845"/>
    <lineage>
        <taxon>Eukaryota</taxon>
        <taxon>Metazoa</taxon>
        <taxon>Chordata</taxon>
        <taxon>Craniata</taxon>
        <taxon>Vertebrata</taxon>
        <taxon>Euteleostomi</taxon>
        <taxon>Archelosauria</taxon>
        <taxon>Archosauria</taxon>
        <taxon>Dinosauria</taxon>
        <taxon>Saurischia</taxon>
        <taxon>Theropoda</taxon>
        <taxon>Coelurosauria</taxon>
        <taxon>Aves</taxon>
        <taxon>Neognathae</taxon>
        <taxon>Galloanserae</taxon>
        <taxon>Anseriformes</taxon>
        <taxon>Anatidae</taxon>
        <taxon>Anserinae</taxon>
        <taxon>Anser</taxon>
    </lineage>
</organism>
<dbReference type="SMART" id="SM00111">
    <property type="entry name" value="C4"/>
    <property type="match status" value="2"/>
</dbReference>
<evidence type="ECO:0000256" key="4">
    <source>
        <dbReference type="ARBA" id="ARBA00022530"/>
    </source>
</evidence>
<dbReference type="Ensembl" id="ENSACDT00005025871.1">
    <property type="protein sequence ID" value="ENSACDP00005021642.1"/>
    <property type="gene ID" value="ENSACDG00005015647.1"/>
</dbReference>
<dbReference type="InterPro" id="IPR016187">
    <property type="entry name" value="CTDL_fold"/>
</dbReference>
<evidence type="ECO:0000256" key="9">
    <source>
        <dbReference type="SAM" id="MobiDB-lite"/>
    </source>
</evidence>
<keyword evidence="12" id="KW-1185">Reference proteome</keyword>
<sequence>MDGTDGLPGKMGPSGLAGTKGAPGDVFGAESGAQGERGRPGLQGDKGLAGDIGFPGPKGEPGLLGIKGELGNPGYSGVPGLRGPPGPGGPFGIKGKPGPLGSVGLAGAPGLPGVKGLTGDVGPQGPAGMKGFPGLDGAPGSPGERGFLGPPGPFGHDGRPGFSGPKGMCSIGGQSEIAHSQSDQIPPCPIGMNKLWDGYSLLYVEGQEKSHNQDLGFAGSCLPRFSTMPFIYCNINEVCYYASRNDKSYWLSTTAPIPMMPVDSTQIPQYISRCSVCEAPSQAVAVHSQDITIPQCPLGWRSLWIGYSFLMHTAAGAEGGGQSLVSPGSCLEDFRATPFIECNGARGTCHYFANKYSFWLTTVEQSQQFVSAPPSETLKAGQLRTRVSRCQVCMKNL</sequence>
<evidence type="ECO:0000256" key="5">
    <source>
        <dbReference type="ARBA" id="ARBA00022737"/>
    </source>
</evidence>
<dbReference type="PROSITE" id="PS51403">
    <property type="entry name" value="NC1_IV"/>
    <property type="match status" value="1"/>
</dbReference>
<protein>
    <recommendedName>
        <fullName evidence="10">Collagen IV NC1 domain-containing protein</fullName>
    </recommendedName>
</protein>
<dbReference type="InterPro" id="IPR036954">
    <property type="entry name" value="Collagen_IV_NC_sf"/>
</dbReference>
<keyword evidence="3" id="KW-0964">Secreted</keyword>
<keyword evidence="8" id="KW-1015">Disulfide bond</keyword>
<dbReference type="SUPFAM" id="SSF56436">
    <property type="entry name" value="C-type lectin-like"/>
    <property type="match status" value="2"/>
</dbReference>
<evidence type="ECO:0000256" key="7">
    <source>
        <dbReference type="ARBA" id="ARBA00023119"/>
    </source>
</evidence>
<name>A0A8B9INZ8_ANSCY</name>
<dbReference type="GO" id="GO:0005201">
    <property type="term" value="F:extracellular matrix structural constituent"/>
    <property type="evidence" value="ECO:0007669"/>
    <property type="project" value="InterPro"/>
</dbReference>
<accession>A0A8B9INZ8</accession>
<keyword evidence="7" id="KW-0176">Collagen</keyword>
<evidence type="ECO:0000313" key="12">
    <source>
        <dbReference type="Proteomes" id="UP000694521"/>
    </source>
</evidence>
<dbReference type="PANTHER" id="PTHR14619">
    <property type="entry name" value="NEURON-DERIVED NEUROTROPHIC FACTOR"/>
    <property type="match status" value="1"/>
</dbReference>
<dbReference type="Pfam" id="PF01391">
    <property type="entry name" value="Collagen"/>
    <property type="match status" value="2"/>
</dbReference>
<dbReference type="PANTHER" id="PTHR14619:SF8">
    <property type="entry name" value="COLLAGEN TYPE IV ALPHA 4 CHAIN"/>
    <property type="match status" value="1"/>
</dbReference>
<dbReference type="Proteomes" id="UP000694521">
    <property type="component" value="Unplaced"/>
</dbReference>
<dbReference type="AlphaFoldDB" id="A0A8B9INZ8"/>
<evidence type="ECO:0000256" key="2">
    <source>
        <dbReference type="ARBA" id="ARBA00004302"/>
    </source>
</evidence>
<evidence type="ECO:0000256" key="8">
    <source>
        <dbReference type="ARBA" id="ARBA00023157"/>
    </source>
</evidence>
<evidence type="ECO:0000256" key="1">
    <source>
        <dbReference type="ARBA" id="ARBA00003696"/>
    </source>
</evidence>
<dbReference type="GO" id="GO:0005581">
    <property type="term" value="C:collagen trimer"/>
    <property type="evidence" value="ECO:0007669"/>
    <property type="project" value="UniProtKB-KW"/>
</dbReference>
<reference evidence="11" key="1">
    <citation type="submission" date="2025-08" db="UniProtKB">
        <authorList>
            <consortium name="Ensembl"/>
        </authorList>
    </citation>
    <scope>IDENTIFICATION</scope>
</reference>
<feature type="domain" description="Collagen IV NC1" evidence="10">
    <location>
        <begin position="173"/>
        <end position="397"/>
    </location>
</feature>
<dbReference type="InterPro" id="IPR019326">
    <property type="entry name" value="NDNF"/>
</dbReference>
<evidence type="ECO:0000256" key="6">
    <source>
        <dbReference type="ARBA" id="ARBA00022869"/>
    </source>
</evidence>
<comment type="function">
    <text evidence="1">Type IV collagen is the major structural component of glomerular basement membranes (GBM), forming a 'chicken-wire' meshwork together with laminins, proteoglycans and entactin/nidogen.</text>
</comment>
<proteinExistence type="predicted"/>
<dbReference type="InterPro" id="IPR001442">
    <property type="entry name" value="Collagen_IV_NC"/>
</dbReference>
<dbReference type="GO" id="GO:0005604">
    <property type="term" value="C:basement membrane"/>
    <property type="evidence" value="ECO:0007669"/>
    <property type="project" value="UniProtKB-SubCell"/>
</dbReference>
<evidence type="ECO:0000256" key="3">
    <source>
        <dbReference type="ARBA" id="ARBA00022525"/>
    </source>
</evidence>
<evidence type="ECO:0000313" key="11">
    <source>
        <dbReference type="Ensembl" id="ENSACDP00005021642.1"/>
    </source>
</evidence>
<keyword evidence="6" id="KW-0084">Basement membrane</keyword>
<evidence type="ECO:0000259" key="10">
    <source>
        <dbReference type="PROSITE" id="PS51403"/>
    </source>
</evidence>
<keyword evidence="4" id="KW-0272">Extracellular matrix</keyword>
<dbReference type="InterPro" id="IPR008160">
    <property type="entry name" value="Collagen"/>
</dbReference>
<dbReference type="Gene3D" id="2.170.240.10">
    <property type="entry name" value="Collagen IV, non-collagenous"/>
    <property type="match status" value="1"/>
</dbReference>
<dbReference type="Pfam" id="PF01413">
    <property type="entry name" value="C4"/>
    <property type="match status" value="2"/>
</dbReference>
<reference evidence="11" key="2">
    <citation type="submission" date="2025-09" db="UniProtKB">
        <authorList>
            <consortium name="Ensembl"/>
        </authorList>
    </citation>
    <scope>IDENTIFICATION</scope>
</reference>